<sequence>MCCEKKAAVTLATFDKSPFHLASGQINIFQELYEDNTYLELVTLSGDSSILLPSDPNYQYIPQRCKEEQQKLAISTCHAGEDKSLSTQACRGAHSARDIPSLGMVTEDRDEDADEDEGSALYHQENSVDDQSLKNAAGVAKNQKEAQEKMDSADEKKAKDSLWQK</sequence>
<evidence type="ECO:0000313" key="3">
    <source>
        <dbReference type="Proteomes" id="UP001145742"/>
    </source>
</evidence>
<feature type="compositionally biased region" description="Basic and acidic residues" evidence="1">
    <location>
        <begin position="142"/>
        <end position="165"/>
    </location>
</feature>
<gene>
    <name evidence="2" type="ORF">WISP_113675</name>
</gene>
<name>A0ABQ9CUT9_9PASS</name>
<evidence type="ECO:0000313" key="2">
    <source>
        <dbReference type="EMBL" id="KAJ7409585.1"/>
    </source>
</evidence>
<dbReference type="EMBL" id="WHWB01034464">
    <property type="protein sequence ID" value="KAJ7409585.1"/>
    <property type="molecule type" value="Genomic_DNA"/>
</dbReference>
<dbReference type="Proteomes" id="UP001145742">
    <property type="component" value="Unassembled WGS sequence"/>
</dbReference>
<feature type="compositionally biased region" description="Acidic residues" evidence="1">
    <location>
        <begin position="108"/>
        <end position="118"/>
    </location>
</feature>
<evidence type="ECO:0000256" key="1">
    <source>
        <dbReference type="SAM" id="MobiDB-lite"/>
    </source>
</evidence>
<evidence type="ECO:0008006" key="4">
    <source>
        <dbReference type="Google" id="ProtNLM"/>
    </source>
</evidence>
<organism evidence="2 3">
    <name type="scientific">Willisornis vidua</name>
    <name type="common">Xingu scale-backed antbird</name>
    <dbReference type="NCBI Taxonomy" id="1566151"/>
    <lineage>
        <taxon>Eukaryota</taxon>
        <taxon>Metazoa</taxon>
        <taxon>Chordata</taxon>
        <taxon>Craniata</taxon>
        <taxon>Vertebrata</taxon>
        <taxon>Euteleostomi</taxon>
        <taxon>Archelosauria</taxon>
        <taxon>Archosauria</taxon>
        <taxon>Dinosauria</taxon>
        <taxon>Saurischia</taxon>
        <taxon>Theropoda</taxon>
        <taxon>Coelurosauria</taxon>
        <taxon>Aves</taxon>
        <taxon>Neognathae</taxon>
        <taxon>Neoaves</taxon>
        <taxon>Telluraves</taxon>
        <taxon>Australaves</taxon>
        <taxon>Passeriformes</taxon>
        <taxon>Thamnophilidae</taxon>
        <taxon>Willisornis</taxon>
    </lineage>
</organism>
<reference evidence="2" key="1">
    <citation type="submission" date="2019-10" db="EMBL/GenBank/DDBJ databases">
        <authorList>
            <person name="Soares A.E.R."/>
            <person name="Aleixo A."/>
            <person name="Schneider P."/>
            <person name="Miyaki C.Y."/>
            <person name="Schneider M.P."/>
            <person name="Mello C."/>
            <person name="Vasconcelos A.T.R."/>
        </authorList>
    </citation>
    <scope>NUCLEOTIDE SEQUENCE</scope>
    <source>
        <tissue evidence="2">Muscle</tissue>
    </source>
</reference>
<proteinExistence type="predicted"/>
<protein>
    <recommendedName>
        <fullName evidence="4">CE192 protein</fullName>
    </recommendedName>
</protein>
<keyword evidence="3" id="KW-1185">Reference proteome</keyword>
<comment type="caution">
    <text evidence="2">The sequence shown here is derived from an EMBL/GenBank/DDBJ whole genome shotgun (WGS) entry which is preliminary data.</text>
</comment>
<accession>A0ABQ9CUT9</accession>
<feature type="region of interest" description="Disordered" evidence="1">
    <location>
        <begin position="84"/>
        <end position="165"/>
    </location>
</feature>